<organism evidence="3 4">
    <name type="scientific">Pristionchus mayeri</name>
    <dbReference type="NCBI Taxonomy" id="1317129"/>
    <lineage>
        <taxon>Eukaryota</taxon>
        <taxon>Metazoa</taxon>
        <taxon>Ecdysozoa</taxon>
        <taxon>Nematoda</taxon>
        <taxon>Chromadorea</taxon>
        <taxon>Rhabditida</taxon>
        <taxon>Rhabditina</taxon>
        <taxon>Diplogasteromorpha</taxon>
        <taxon>Diplogasteroidea</taxon>
        <taxon>Neodiplogasteridae</taxon>
        <taxon>Pristionchus</taxon>
    </lineage>
</organism>
<dbReference type="AlphaFoldDB" id="A0AAN5D1N5"/>
<sequence>QMQNSTSTNIDALISTNRPKDDKDEDFLSCLPEDCLVDIFTRLDHNDIDEISLLSKRMHGIAEYHRSLVPKFELSHLRFAQINIDEFVLEMEFGKCYRARLKENGSGLFQKYGRDEHRLKYHGCYVATQKPATTESVVKQASFLLRRFNFVKFELFSICIDDVLLNFFEQFIMTHSSHAMLVNGPVFDHNILDVKARFLSILLGAKFPSITMHNIFDTQQMHEQFLKDYSNSVVLPEFFIKCINSSQVPLNRPNKDMMETISLFRVFENNSFLVNTDWLIPAIINRLRLKKSGSWKFQITRSINRGDIESEMEHDLRFDGSIDKWNIRIFKTTMRVEVRSFESRPHHEFDAQFHF</sequence>
<dbReference type="InterPro" id="IPR036047">
    <property type="entry name" value="F-box-like_dom_sf"/>
</dbReference>
<dbReference type="Pfam" id="PF00646">
    <property type="entry name" value="F-box"/>
    <property type="match status" value="1"/>
</dbReference>
<accession>A0AAN5D1N5</accession>
<dbReference type="Proteomes" id="UP001328107">
    <property type="component" value="Unassembled WGS sequence"/>
</dbReference>
<keyword evidence="4" id="KW-1185">Reference proteome</keyword>
<comment type="caution">
    <text evidence="3">The sequence shown here is derived from an EMBL/GenBank/DDBJ whole genome shotgun (WGS) entry which is preliminary data.</text>
</comment>
<dbReference type="CDD" id="cd09917">
    <property type="entry name" value="F-box_SF"/>
    <property type="match status" value="1"/>
</dbReference>
<protein>
    <recommendedName>
        <fullName evidence="2">F-box domain-containing protein</fullName>
    </recommendedName>
</protein>
<proteinExistence type="predicted"/>
<dbReference type="InterPro" id="IPR001810">
    <property type="entry name" value="F-box_dom"/>
</dbReference>
<feature type="region of interest" description="Disordered" evidence="1">
    <location>
        <begin position="1"/>
        <end position="23"/>
    </location>
</feature>
<name>A0AAN5D1N5_9BILA</name>
<feature type="domain" description="F-box" evidence="2">
    <location>
        <begin position="25"/>
        <end position="72"/>
    </location>
</feature>
<evidence type="ECO:0000256" key="1">
    <source>
        <dbReference type="SAM" id="MobiDB-lite"/>
    </source>
</evidence>
<dbReference type="PROSITE" id="PS50181">
    <property type="entry name" value="FBOX"/>
    <property type="match status" value="1"/>
</dbReference>
<gene>
    <name evidence="3" type="ORF">PMAYCL1PPCAC_24707</name>
</gene>
<dbReference type="Gene3D" id="1.20.1280.50">
    <property type="match status" value="1"/>
</dbReference>
<feature type="compositionally biased region" description="Polar residues" evidence="1">
    <location>
        <begin position="1"/>
        <end position="17"/>
    </location>
</feature>
<evidence type="ECO:0000313" key="4">
    <source>
        <dbReference type="Proteomes" id="UP001328107"/>
    </source>
</evidence>
<dbReference type="SUPFAM" id="SSF81383">
    <property type="entry name" value="F-box domain"/>
    <property type="match status" value="1"/>
</dbReference>
<feature type="non-terminal residue" evidence="3">
    <location>
        <position position="1"/>
    </location>
</feature>
<evidence type="ECO:0000259" key="2">
    <source>
        <dbReference type="PROSITE" id="PS50181"/>
    </source>
</evidence>
<dbReference type="EMBL" id="BTRK01000005">
    <property type="protein sequence ID" value="GMR54512.1"/>
    <property type="molecule type" value="Genomic_DNA"/>
</dbReference>
<evidence type="ECO:0000313" key="3">
    <source>
        <dbReference type="EMBL" id="GMR54512.1"/>
    </source>
</evidence>
<reference evidence="4" key="1">
    <citation type="submission" date="2022-10" db="EMBL/GenBank/DDBJ databases">
        <title>Genome assembly of Pristionchus species.</title>
        <authorList>
            <person name="Yoshida K."/>
            <person name="Sommer R.J."/>
        </authorList>
    </citation>
    <scope>NUCLEOTIDE SEQUENCE [LARGE SCALE GENOMIC DNA]</scope>
    <source>
        <strain evidence="4">RS5460</strain>
    </source>
</reference>